<reference evidence="1" key="1">
    <citation type="submission" date="2024-10" db="EMBL/GenBank/DDBJ databases">
        <authorList>
            <person name="Ryan C."/>
        </authorList>
    </citation>
    <scope>NUCLEOTIDE SEQUENCE [LARGE SCALE GENOMIC DNA]</scope>
</reference>
<dbReference type="PANTHER" id="PTHR10894:SF14">
    <property type="entry name" value="EXPRESSED PROTEIN"/>
    <property type="match status" value="1"/>
</dbReference>
<sequence length="318" mass="36742">MGRRGREKHRAQAAAAASGTDVASHLRGVPGLIWLLFEAPSGFAIFSFDGSCLVKGDAIEHIWAKFVKDYMAKSVIWLKQFQEFEDKSAAINYTTGLDKQLRDMLKIWCRRQEKLAVGRNEYKEIIEADWELGVKCLCDDSVMEVMWGIKNLMHTLIPQEQKVLTKEERLPISKGLEMILHRYKFYVEPEMVNDDIVEAACFLYDCDLVEKKHSKSLHMADAYLKEISGFNSSGWNPMKLATALKKICYPEEEIEIPPEMFSPDELLKIKEHADQYKNKVIKYEISVIYKELVHAYKCKEVKLRLMRSLVAKRPNLLD</sequence>
<accession>A0ABC9AG70</accession>
<gene>
    <name evidence="1" type="ORF">URODEC1_LOCUS54558</name>
</gene>
<name>A0ABC9AG70_9POAL</name>
<evidence type="ECO:0000313" key="2">
    <source>
        <dbReference type="Proteomes" id="UP001497457"/>
    </source>
</evidence>
<keyword evidence="2" id="KW-1185">Reference proteome</keyword>
<dbReference type="AlphaFoldDB" id="A0ABC9AG70"/>
<evidence type="ECO:0000313" key="1">
    <source>
        <dbReference type="EMBL" id="CAL4978135.1"/>
    </source>
</evidence>
<dbReference type="InterPro" id="IPR045056">
    <property type="entry name" value="Nop56/Nop58"/>
</dbReference>
<dbReference type="Proteomes" id="UP001497457">
    <property type="component" value="Chromosome 20rd"/>
</dbReference>
<protein>
    <submittedName>
        <fullName evidence="1">Uncharacterized protein</fullName>
    </submittedName>
</protein>
<organism evidence="1 2">
    <name type="scientific">Urochloa decumbens</name>
    <dbReference type="NCBI Taxonomy" id="240449"/>
    <lineage>
        <taxon>Eukaryota</taxon>
        <taxon>Viridiplantae</taxon>
        <taxon>Streptophyta</taxon>
        <taxon>Embryophyta</taxon>
        <taxon>Tracheophyta</taxon>
        <taxon>Spermatophyta</taxon>
        <taxon>Magnoliopsida</taxon>
        <taxon>Liliopsida</taxon>
        <taxon>Poales</taxon>
        <taxon>Poaceae</taxon>
        <taxon>PACMAD clade</taxon>
        <taxon>Panicoideae</taxon>
        <taxon>Panicodae</taxon>
        <taxon>Paniceae</taxon>
        <taxon>Melinidinae</taxon>
        <taxon>Urochloa</taxon>
    </lineage>
</organism>
<dbReference type="EMBL" id="OZ075130">
    <property type="protein sequence ID" value="CAL4978135.1"/>
    <property type="molecule type" value="Genomic_DNA"/>
</dbReference>
<dbReference type="PANTHER" id="PTHR10894">
    <property type="entry name" value="NUCLEOLAR PROTEIN 5 NUCLEOLAR PROTEIN NOP5 NOP58"/>
    <property type="match status" value="1"/>
</dbReference>
<proteinExistence type="predicted"/>